<reference evidence="2" key="1">
    <citation type="submission" date="2020-04" db="EMBL/GenBank/DDBJ databases">
        <authorList>
            <person name="Alioto T."/>
            <person name="Alioto T."/>
            <person name="Gomez Garrido J."/>
        </authorList>
    </citation>
    <scope>NUCLEOTIDE SEQUENCE</scope>
    <source>
        <strain evidence="2">A484AB</strain>
    </source>
</reference>
<gene>
    <name evidence="2" type="ORF">PACLA_8A014410</name>
</gene>
<sequence length="384" mass="42920">MPHFMVPECTKKTHGKLWESATTEFQKKKVCEKRGWREFADKPEKARSTGRRRNQIRSEQASQEILEDCISMQIESSSTSSQAIECTESESQSCTISSVSETQCPIDGMTASREIGIQCELLVDHIPIIKPMTSCIATQTESMLLELHTPALATVSGNDIAQSDQEVMYIDAPSLKESTSLPECHSPSTFAETTDLLEKVSPQKSICSEYTCTLTDTDHNELYMPSAESQTETENESDVETEKSPVEQEKFVVFEKNLDELFVTCSTCAKPIVEQSKKCIGSVVVVETVCVDGHQNKWRSQPMIGEKIAGNLLLAGSILFSGNTFQNVNSLAHCLNLAFIGRSTFYDMQKEVLFPVVDKAWKDHQVDLLNETKESSWRKIAVKF</sequence>
<dbReference type="OrthoDB" id="5967653at2759"/>
<keyword evidence="3" id="KW-1185">Reference proteome</keyword>
<evidence type="ECO:0000256" key="1">
    <source>
        <dbReference type="SAM" id="MobiDB-lite"/>
    </source>
</evidence>
<organism evidence="2 3">
    <name type="scientific">Paramuricea clavata</name>
    <name type="common">Red gorgonian</name>
    <name type="synonym">Violescent sea-whip</name>
    <dbReference type="NCBI Taxonomy" id="317549"/>
    <lineage>
        <taxon>Eukaryota</taxon>
        <taxon>Metazoa</taxon>
        <taxon>Cnidaria</taxon>
        <taxon>Anthozoa</taxon>
        <taxon>Octocorallia</taxon>
        <taxon>Malacalcyonacea</taxon>
        <taxon>Plexauridae</taxon>
        <taxon>Paramuricea</taxon>
    </lineage>
</organism>
<feature type="region of interest" description="Disordered" evidence="1">
    <location>
        <begin position="41"/>
        <end position="60"/>
    </location>
</feature>
<evidence type="ECO:0000313" key="2">
    <source>
        <dbReference type="EMBL" id="CAB3999787.1"/>
    </source>
</evidence>
<dbReference type="EMBL" id="CACRXK020003668">
    <property type="protein sequence ID" value="CAB3999787.1"/>
    <property type="molecule type" value="Genomic_DNA"/>
</dbReference>
<dbReference type="PANTHER" id="PTHR31751:SF42">
    <property type="entry name" value="PROTEIN CBG10204"/>
    <property type="match status" value="1"/>
</dbReference>
<protein>
    <submittedName>
        <fullName evidence="2">Uncharacterized protein</fullName>
    </submittedName>
</protein>
<name>A0A7D9I3Z1_PARCT</name>
<evidence type="ECO:0000313" key="3">
    <source>
        <dbReference type="Proteomes" id="UP001152795"/>
    </source>
</evidence>
<dbReference type="Proteomes" id="UP001152795">
    <property type="component" value="Unassembled WGS sequence"/>
</dbReference>
<dbReference type="PANTHER" id="PTHR31751">
    <property type="entry name" value="SI:CH211-108C17.2-RELATED-RELATED"/>
    <property type="match status" value="1"/>
</dbReference>
<dbReference type="AlphaFoldDB" id="A0A7D9I3Z1"/>
<accession>A0A7D9I3Z1</accession>
<comment type="caution">
    <text evidence="2">The sequence shown here is derived from an EMBL/GenBank/DDBJ whole genome shotgun (WGS) entry which is preliminary data.</text>
</comment>
<proteinExistence type="predicted"/>